<proteinExistence type="predicted"/>
<protein>
    <submittedName>
        <fullName evidence="2">5609_t:CDS:1</fullName>
    </submittedName>
</protein>
<dbReference type="Proteomes" id="UP000789405">
    <property type="component" value="Unassembled WGS sequence"/>
</dbReference>
<dbReference type="AlphaFoldDB" id="A0A9N9DYM1"/>
<accession>A0A9N9DYM1</accession>
<feature type="coiled-coil region" evidence="1">
    <location>
        <begin position="38"/>
        <end position="124"/>
    </location>
</feature>
<evidence type="ECO:0000313" key="2">
    <source>
        <dbReference type="EMBL" id="CAG8652933.1"/>
    </source>
</evidence>
<organism evidence="2 3">
    <name type="scientific">Dentiscutata erythropus</name>
    <dbReference type="NCBI Taxonomy" id="1348616"/>
    <lineage>
        <taxon>Eukaryota</taxon>
        <taxon>Fungi</taxon>
        <taxon>Fungi incertae sedis</taxon>
        <taxon>Mucoromycota</taxon>
        <taxon>Glomeromycotina</taxon>
        <taxon>Glomeromycetes</taxon>
        <taxon>Diversisporales</taxon>
        <taxon>Gigasporaceae</taxon>
        <taxon>Dentiscutata</taxon>
    </lineage>
</organism>
<reference evidence="2" key="1">
    <citation type="submission" date="2021-06" db="EMBL/GenBank/DDBJ databases">
        <authorList>
            <person name="Kallberg Y."/>
            <person name="Tangrot J."/>
            <person name="Rosling A."/>
        </authorList>
    </citation>
    <scope>NUCLEOTIDE SEQUENCE</scope>
    <source>
        <strain evidence="2">MA453B</strain>
    </source>
</reference>
<evidence type="ECO:0000313" key="3">
    <source>
        <dbReference type="Proteomes" id="UP000789405"/>
    </source>
</evidence>
<comment type="caution">
    <text evidence="2">The sequence shown here is derived from an EMBL/GenBank/DDBJ whole genome shotgun (WGS) entry which is preliminary data.</text>
</comment>
<sequence length="201" mass="23478">MDIIFAIFEETNAIDDDYSTLVIKLDDDEEDESKNKPKENTLQQLAKLKEVNARLKKNINKKNQKIKHISKENLLLKRITTENLLFKQEIKFLCQQIVQKDKMYNNLQNEADQVQLNFQNVAVDLKKSKILNKAILQVLKNKIGDCIDNKKRIADQQVLINYLEEQIEIVKSSNSNREKINVNLIGIIRKIKKEQSCVKKL</sequence>
<dbReference type="OrthoDB" id="2395037at2759"/>
<gene>
    <name evidence="2" type="ORF">DERYTH_LOCUS10281</name>
</gene>
<keyword evidence="1" id="KW-0175">Coiled coil</keyword>
<keyword evidence="3" id="KW-1185">Reference proteome</keyword>
<name>A0A9N9DYM1_9GLOM</name>
<evidence type="ECO:0000256" key="1">
    <source>
        <dbReference type="SAM" id="Coils"/>
    </source>
</evidence>
<dbReference type="EMBL" id="CAJVPY010005921">
    <property type="protein sequence ID" value="CAG8652933.1"/>
    <property type="molecule type" value="Genomic_DNA"/>
</dbReference>